<evidence type="ECO:0000313" key="1">
    <source>
        <dbReference type="EMBL" id="CAI6355669.1"/>
    </source>
</evidence>
<reference evidence="1 2" key="1">
    <citation type="submission" date="2023-01" db="EMBL/GenBank/DDBJ databases">
        <authorList>
            <person name="Whitehead M."/>
        </authorList>
    </citation>
    <scope>NUCLEOTIDE SEQUENCE [LARGE SCALE GENOMIC DNA]</scope>
</reference>
<keyword evidence="2" id="KW-1185">Reference proteome</keyword>
<dbReference type="AlphaFoldDB" id="A0AAV0WI88"/>
<dbReference type="EMBL" id="CARXXK010000002">
    <property type="protein sequence ID" value="CAI6355669.1"/>
    <property type="molecule type" value="Genomic_DNA"/>
</dbReference>
<comment type="caution">
    <text evidence="1">The sequence shown here is derived from an EMBL/GenBank/DDBJ whole genome shotgun (WGS) entry which is preliminary data.</text>
</comment>
<evidence type="ECO:0008006" key="3">
    <source>
        <dbReference type="Google" id="ProtNLM"/>
    </source>
</evidence>
<accession>A0AAV0WI88</accession>
<organism evidence="1 2">
    <name type="scientific">Macrosiphum euphorbiae</name>
    <name type="common">potato aphid</name>
    <dbReference type="NCBI Taxonomy" id="13131"/>
    <lineage>
        <taxon>Eukaryota</taxon>
        <taxon>Metazoa</taxon>
        <taxon>Ecdysozoa</taxon>
        <taxon>Arthropoda</taxon>
        <taxon>Hexapoda</taxon>
        <taxon>Insecta</taxon>
        <taxon>Pterygota</taxon>
        <taxon>Neoptera</taxon>
        <taxon>Paraneoptera</taxon>
        <taxon>Hemiptera</taxon>
        <taxon>Sternorrhyncha</taxon>
        <taxon>Aphidomorpha</taxon>
        <taxon>Aphidoidea</taxon>
        <taxon>Aphididae</taxon>
        <taxon>Macrosiphini</taxon>
        <taxon>Macrosiphum</taxon>
    </lineage>
</organism>
<sequence length="83" mass="9437">MTSAKWCKQQLGLSLNTVIDWNNYLREVCAMAVEIKPQTKLGGPRKIVEIDESLFSKSKNHVGRILPEQWISGGICRETKESF</sequence>
<dbReference type="Proteomes" id="UP001160148">
    <property type="component" value="Unassembled WGS sequence"/>
</dbReference>
<name>A0AAV0WI88_9HEMI</name>
<protein>
    <recommendedName>
        <fullName evidence="3">Transposase</fullName>
    </recommendedName>
</protein>
<evidence type="ECO:0000313" key="2">
    <source>
        <dbReference type="Proteomes" id="UP001160148"/>
    </source>
</evidence>
<gene>
    <name evidence="1" type="ORF">MEUPH1_LOCUS11496</name>
</gene>
<proteinExistence type="predicted"/>